<evidence type="ECO:0000313" key="3">
    <source>
        <dbReference type="Proteomes" id="UP000235672"/>
    </source>
</evidence>
<feature type="compositionally biased region" description="Polar residues" evidence="1">
    <location>
        <begin position="46"/>
        <end position="57"/>
    </location>
</feature>
<gene>
    <name evidence="2" type="ORF">NA56DRAFT_753387</name>
</gene>
<name>A0A2J6PPT2_9HELO</name>
<feature type="region of interest" description="Disordered" evidence="1">
    <location>
        <begin position="1"/>
        <end position="82"/>
    </location>
</feature>
<accession>A0A2J6PPT2</accession>
<protein>
    <submittedName>
        <fullName evidence="2">Uncharacterized protein</fullName>
    </submittedName>
</protein>
<feature type="compositionally biased region" description="Basic and acidic residues" evidence="1">
    <location>
        <begin position="73"/>
        <end position="82"/>
    </location>
</feature>
<evidence type="ECO:0000256" key="1">
    <source>
        <dbReference type="SAM" id="MobiDB-lite"/>
    </source>
</evidence>
<proteinExistence type="predicted"/>
<organism evidence="2 3">
    <name type="scientific">Hyaloscypha hepaticicola</name>
    <dbReference type="NCBI Taxonomy" id="2082293"/>
    <lineage>
        <taxon>Eukaryota</taxon>
        <taxon>Fungi</taxon>
        <taxon>Dikarya</taxon>
        <taxon>Ascomycota</taxon>
        <taxon>Pezizomycotina</taxon>
        <taxon>Leotiomycetes</taxon>
        <taxon>Helotiales</taxon>
        <taxon>Hyaloscyphaceae</taxon>
        <taxon>Hyaloscypha</taxon>
    </lineage>
</organism>
<sequence length="156" mass="17701">MDPAKQDPDMPFSAPRYDIPPTIPETRRQTSRSLTARLRTLRSTTNPPLNGLSPNKHNSIEVPPGKMIRKRVSKQDGANKPREIFESSLRFERTEKLENPILTKRNDHPTFLSDIPPHTEKGAAQVQTLVTSSEQESLPQHKPNKIGYVDSSQKKR</sequence>
<dbReference type="AlphaFoldDB" id="A0A2J6PPT2"/>
<reference evidence="2 3" key="1">
    <citation type="submission" date="2016-05" db="EMBL/GenBank/DDBJ databases">
        <title>A degradative enzymes factory behind the ericoid mycorrhizal symbiosis.</title>
        <authorList>
            <consortium name="DOE Joint Genome Institute"/>
            <person name="Martino E."/>
            <person name="Morin E."/>
            <person name="Grelet G."/>
            <person name="Kuo A."/>
            <person name="Kohler A."/>
            <person name="Daghino S."/>
            <person name="Barry K."/>
            <person name="Choi C."/>
            <person name="Cichocki N."/>
            <person name="Clum A."/>
            <person name="Copeland A."/>
            <person name="Hainaut M."/>
            <person name="Haridas S."/>
            <person name="Labutti K."/>
            <person name="Lindquist E."/>
            <person name="Lipzen A."/>
            <person name="Khouja H.-R."/>
            <person name="Murat C."/>
            <person name="Ohm R."/>
            <person name="Olson A."/>
            <person name="Spatafora J."/>
            <person name="Veneault-Fourrey C."/>
            <person name="Henrissat B."/>
            <person name="Grigoriev I."/>
            <person name="Martin F."/>
            <person name="Perotto S."/>
        </authorList>
    </citation>
    <scope>NUCLEOTIDE SEQUENCE [LARGE SCALE GENOMIC DNA]</scope>
    <source>
        <strain evidence="2 3">UAMH 7357</strain>
    </source>
</reference>
<dbReference type="EMBL" id="KZ613508">
    <property type="protein sequence ID" value="PMD16038.1"/>
    <property type="molecule type" value="Genomic_DNA"/>
</dbReference>
<feature type="region of interest" description="Disordered" evidence="1">
    <location>
        <begin position="99"/>
        <end position="156"/>
    </location>
</feature>
<feature type="compositionally biased region" description="Polar residues" evidence="1">
    <location>
        <begin position="125"/>
        <end position="138"/>
    </location>
</feature>
<feature type="compositionally biased region" description="Low complexity" evidence="1">
    <location>
        <begin position="31"/>
        <end position="45"/>
    </location>
</feature>
<keyword evidence="3" id="KW-1185">Reference proteome</keyword>
<feature type="compositionally biased region" description="Basic and acidic residues" evidence="1">
    <location>
        <begin position="99"/>
        <end position="108"/>
    </location>
</feature>
<dbReference type="Proteomes" id="UP000235672">
    <property type="component" value="Unassembled WGS sequence"/>
</dbReference>
<evidence type="ECO:0000313" key="2">
    <source>
        <dbReference type="EMBL" id="PMD16038.1"/>
    </source>
</evidence>